<feature type="transmembrane region" description="Helical" evidence="2">
    <location>
        <begin position="121"/>
        <end position="138"/>
    </location>
</feature>
<dbReference type="PANTHER" id="PTHR34980:SF2">
    <property type="entry name" value="INNER MEMBRANE PROTEIN YHAH-RELATED"/>
    <property type="match status" value="1"/>
</dbReference>
<evidence type="ECO:0000313" key="3">
    <source>
        <dbReference type="EMBL" id="SHJ86738.1"/>
    </source>
</evidence>
<dbReference type="GO" id="GO:0005886">
    <property type="term" value="C:plasma membrane"/>
    <property type="evidence" value="ECO:0007669"/>
    <property type="project" value="TreeGrafter"/>
</dbReference>
<feature type="transmembrane region" description="Helical" evidence="2">
    <location>
        <begin position="150"/>
        <end position="172"/>
    </location>
</feature>
<proteinExistence type="predicted"/>
<feature type="transmembrane region" description="Helical" evidence="2">
    <location>
        <begin position="184"/>
        <end position="206"/>
    </location>
</feature>
<accession>A0A1M6MT96</accession>
<dbReference type="Proteomes" id="UP000184512">
    <property type="component" value="Unassembled WGS sequence"/>
</dbReference>
<dbReference type="EMBL" id="FQZG01000096">
    <property type="protein sequence ID" value="SHJ86738.1"/>
    <property type="molecule type" value="Genomic_DNA"/>
</dbReference>
<organism evidence="3 4">
    <name type="scientific">Tessaracoccus bendigoensis DSM 12906</name>
    <dbReference type="NCBI Taxonomy" id="1123357"/>
    <lineage>
        <taxon>Bacteria</taxon>
        <taxon>Bacillati</taxon>
        <taxon>Actinomycetota</taxon>
        <taxon>Actinomycetes</taxon>
        <taxon>Propionibacteriales</taxon>
        <taxon>Propionibacteriaceae</taxon>
        <taxon>Tessaracoccus</taxon>
    </lineage>
</organism>
<sequence>MTDDPYAALNEPQGDPADSPVPQESLPQPLDEPLGYHYEDANTNYSYGAPPPQQGAYGVPFYGQQQPPYLPMAQQPFYGRPLLEDPTASDAPLRGMAPVDAYKRFWTRGLTFTGRASHSEFWWVALAHILLAAGAGILDNAFGGSGFLSSLLGGIVGLYFLAALVPGIAIGVRRLHDTGASGKMMFLNLIPYLGSFVVAILCALPAKEEGKRFDKINQP</sequence>
<dbReference type="OrthoDB" id="9812349at2"/>
<dbReference type="InterPro" id="IPR008523">
    <property type="entry name" value="DUF805"/>
</dbReference>
<keyword evidence="2" id="KW-0812">Transmembrane</keyword>
<dbReference type="Pfam" id="PF05656">
    <property type="entry name" value="DUF805"/>
    <property type="match status" value="1"/>
</dbReference>
<feature type="region of interest" description="Disordered" evidence="1">
    <location>
        <begin position="1"/>
        <end position="37"/>
    </location>
</feature>
<keyword evidence="2" id="KW-1133">Transmembrane helix</keyword>
<dbReference type="PANTHER" id="PTHR34980">
    <property type="entry name" value="INNER MEMBRANE PROTEIN-RELATED-RELATED"/>
    <property type="match status" value="1"/>
</dbReference>
<gene>
    <name evidence="3" type="ORF">SAMN02745244_03453</name>
</gene>
<evidence type="ECO:0000256" key="1">
    <source>
        <dbReference type="SAM" id="MobiDB-lite"/>
    </source>
</evidence>
<evidence type="ECO:0000313" key="4">
    <source>
        <dbReference type="Proteomes" id="UP000184512"/>
    </source>
</evidence>
<dbReference type="STRING" id="1123357.SAMN02745244_03453"/>
<dbReference type="AlphaFoldDB" id="A0A1M6MT96"/>
<reference evidence="3 4" key="1">
    <citation type="submission" date="2016-11" db="EMBL/GenBank/DDBJ databases">
        <authorList>
            <person name="Jaros S."/>
            <person name="Januszkiewicz K."/>
            <person name="Wedrychowicz H."/>
        </authorList>
    </citation>
    <scope>NUCLEOTIDE SEQUENCE [LARGE SCALE GENOMIC DNA]</scope>
    <source>
        <strain evidence="3 4">DSM 12906</strain>
    </source>
</reference>
<dbReference type="RefSeq" id="WP_073190857.1">
    <property type="nucleotide sequence ID" value="NZ_FQZG01000096.1"/>
</dbReference>
<keyword evidence="4" id="KW-1185">Reference proteome</keyword>
<name>A0A1M6MT96_9ACTN</name>
<evidence type="ECO:0000256" key="2">
    <source>
        <dbReference type="SAM" id="Phobius"/>
    </source>
</evidence>
<protein>
    <submittedName>
        <fullName evidence="3">Uncharacterized membrane protein YhaH, DUF805 family</fullName>
    </submittedName>
</protein>
<keyword evidence="2" id="KW-0472">Membrane</keyword>